<dbReference type="InterPro" id="IPR058292">
    <property type="entry name" value="DUF7986"/>
</dbReference>
<evidence type="ECO:0000256" key="1">
    <source>
        <dbReference type="SAM" id="Coils"/>
    </source>
</evidence>
<proteinExistence type="predicted"/>
<feature type="coiled-coil region" evidence="1">
    <location>
        <begin position="132"/>
        <end position="176"/>
    </location>
</feature>
<reference evidence="2" key="1">
    <citation type="submission" date="2018-05" db="EMBL/GenBank/DDBJ databases">
        <authorList>
            <person name="Lanie J.A."/>
            <person name="Ng W.-L."/>
            <person name="Kazmierczak K.M."/>
            <person name="Andrzejewski T.M."/>
            <person name="Davidsen T.M."/>
            <person name="Wayne K.J."/>
            <person name="Tettelin H."/>
            <person name="Glass J.I."/>
            <person name="Rusch D."/>
            <person name="Podicherti R."/>
            <person name="Tsui H.-C.T."/>
            <person name="Winkler M.E."/>
        </authorList>
    </citation>
    <scope>NUCLEOTIDE SEQUENCE</scope>
</reference>
<gene>
    <name evidence="2" type="ORF">METZ01_LOCUS245626</name>
</gene>
<keyword evidence="1" id="KW-0175">Coiled coil</keyword>
<dbReference type="AlphaFoldDB" id="A0A382I0B4"/>
<feature type="non-terminal residue" evidence="2">
    <location>
        <position position="177"/>
    </location>
</feature>
<organism evidence="2">
    <name type="scientific">marine metagenome</name>
    <dbReference type="NCBI Taxonomy" id="408172"/>
    <lineage>
        <taxon>unclassified sequences</taxon>
        <taxon>metagenomes</taxon>
        <taxon>ecological metagenomes</taxon>
    </lineage>
</organism>
<sequence>MALFLEWYIFERIDPIHDQTVLEVIINNEKEVSPHLLKNIRKFTSNIHGLFIIKKIRGHSIRVINLFDDEQYDVVGSSNKFYFSKGTVFEGRLLSHEDSYYFTGNFCFHPEGSKKFIKSEIKKITSIQKSQEKKLESQKREAKKEGKKLNKAVCRIRKLQEKVQKLNNDKKISKIRD</sequence>
<evidence type="ECO:0000313" key="2">
    <source>
        <dbReference type="EMBL" id="SVB92772.1"/>
    </source>
</evidence>
<protein>
    <submittedName>
        <fullName evidence="2">Uncharacterized protein</fullName>
    </submittedName>
</protein>
<accession>A0A382I0B4</accession>
<dbReference type="Pfam" id="PF25948">
    <property type="entry name" value="DUF7986"/>
    <property type="match status" value="1"/>
</dbReference>
<name>A0A382I0B4_9ZZZZ</name>
<dbReference type="EMBL" id="UINC01064267">
    <property type="protein sequence ID" value="SVB92772.1"/>
    <property type="molecule type" value="Genomic_DNA"/>
</dbReference>